<dbReference type="InterPro" id="IPR003892">
    <property type="entry name" value="CUE"/>
</dbReference>
<dbReference type="EMBL" id="PEDP01000183">
    <property type="protein sequence ID" value="POS87157.1"/>
    <property type="molecule type" value="Genomic_DNA"/>
</dbReference>
<dbReference type="InterPro" id="IPR052586">
    <property type="entry name" value="ASCC2"/>
</dbReference>
<dbReference type="OrthoDB" id="5577209at2759"/>
<feature type="domain" description="CUE" evidence="2">
    <location>
        <begin position="345"/>
        <end position="388"/>
    </location>
</feature>
<dbReference type="InterPro" id="IPR009060">
    <property type="entry name" value="UBA-like_sf"/>
</dbReference>
<evidence type="ECO:0000259" key="2">
    <source>
        <dbReference type="PROSITE" id="PS51140"/>
    </source>
</evidence>
<accession>A0A2S4PYS1</accession>
<evidence type="ECO:0000313" key="4">
    <source>
        <dbReference type="Proteomes" id="UP000237438"/>
    </source>
</evidence>
<reference evidence="3 4" key="1">
    <citation type="submission" date="2017-10" db="EMBL/GenBank/DDBJ databases">
        <title>Development of genomic resources for the powdery mildew, Erysiphe pulchra.</title>
        <authorList>
            <person name="Wadl P.A."/>
            <person name="Mack B.M."/>
            <person name="Moore G."/>
            <person name="Beltz S.B."/>
        </authorList>
    </citation>
    <scope>NUCLEOTIDE SEQUENCE [LARGE SCALE GENOMIC DNA]</scope>
    <source>
        <strain evidence="3">Cflorida</strain>
    </source>
</reference>
<dbReference type="AlphaFoldDB" id="A0A2S4PYS1"/>
<dbReference type="Pfam" id="PF02845">
    <property type="entry name" value="CUE"/>
    <property type="match status" value="1"/>
</dbReference>
<name>A0A2S4PYS1_9PEZI</name>
<dbReference type="InterPro" id="IPR041800">
    <property type="entry name" value="ASCC2_CUE"/>
</dbReference>
<feature type="compositionally biased region" description="Basic residues" evidence="1">
    <location>
        <begin position="652"/>
        <end position="666"/>
    </location>
</feature>
<dbReference type="SUPFAM" id="SSF46934">
    <property type="entry name" value="UBA-like"/>
    <property type="match status" value="1"/>
</dbReference>
<dbReference type="PANTHER" id="PTHR21494">
    <property type="entry name" value="ACTIVATING SIGNAL COINTEGRATOR 1 COMPLEX SUBUNIT 2 ASC-1 COMPLEX SUBUNIT P100"/>
    <property type="match status" value="1"/>
</dbReference>
<dbReference type="SMART" id="SM00546">
    <property type="entry name" value="CUE"/>
    <property type="match status" value="1"/>
</dbReference>
<sequence>MSQQLPPMAPYPEEEDWNAHIPPAEWEVCLDSWIAIGGAHLDLSDSAFQRISLKDESLSAFITTFVANSSSKNKFTEEHHSLRGDSSKLKLLRKLCFLLSCRLFENKVSTPMVLLSWEFLADASKIYGRNNTSKLYSLAKLNYSSTLEASFMSLKSSLIKELDAGINGNLSETEFQLKKLNLLLYTCPEIAHFFMAGSDYLDALISGYKIMNPPLRKVIISNVYLCLMGLTKSKKPNFSLLVDQLYSLKAAAEVHQDSISNANDSLVPELLTITPILKKLEQRVNIEENGSVRAKNVLSSLQSFRKPGKSERYQRPVKRKIDKGKNKAVDTFDYRFDIDEQSHVQRLSLISQVQELLPDLGSEFISNILKEYDDNVEVVISHILEGTLPPHLEELKRTEQLESIPKTSYHEKLKAHETYSTLPDRHNVFDNDKFDRGEIDASRIHFGHRDSSQTAKSLLDDRSSALKKEAIFSALAAFDLDDDERDDTYDFADVGGTVDTTNPEDDLETHTNNQSQIIYNETLFRAFKMNPEVFKRDGVIRRGKEREKLRQQVGLTDEVIEGWALMLSRDPKLQRKLEANFDGPRATLRKTVLPSWKTHESKYADDDLPSEPEIKKHVNHARDGLKHLGPESNKDRNARTAIRGRANTKGPRVNHNRKNQRAKKVAKGFSGPEG</sequence>
<gene>
    <name evidence="3" type="ORF">EPUL_003523</name>
</gene>
<keyword evidence="4" id="KW-1185">Reference proteome</keyword>
<feature type="compositionally biased region" description="Basic and acidic residues" evidence="1">
    <location>
        <begin position="621"/>
        <end position="638"/>
    </location>
</feature>
<dbReference type="Gene3D" id="1.10.8.10">
    <property type="entry name" value="DNA helicase RuvA subunit, C-terminal domain"/>
    <property type="match status" value="1"/>
</dbReference>
<evidence type="ECO:0000313" key="3">
    <source>
        <dbReference type="EMBL" id="POS87157.1"/>
    </source>
</evidence>
<protein>
    <recommendedName>
        <fullName evidence="2">CUE domain-containing protein</fullName>
    </recommendedName>
</protein>
<proteinExistence type="predicted"/>
<organism evidence="3 4">
    <name type="scientific">Erysiphe pulchra</name>
    <dbReference type="NCBI Taxonomy" id="225359"/>
    <lineage>
        <taxon>Eukaryota</taxon>
        <taxon>Fungi</taxon>
        <taxon>Dikarya</taxon>
        <taxon>Ascomycota</taxon>
        <taxon>Pezizomycotina</taxon>
        <taxon>Leotiomycetes</taxon>
        <taxon>Erysiphales</taxon>
        <taxon>Erysiphaceae</taxon>
        <taxon>Erysiphe</taxon>
    </lineage>
</organism>
<comment type="caution">
    <text evidence="3">The sequence shown here is derived from an EMBL/GenBank/DDBJ whole genome shotgun (WGS) entry which is preliminary data.</text>
</comment>
<dbReference type="GO" id="GO:0043130">
    <property type="term" value="F:ubiquitin binding"/>
    <property type="evidence" value="ECO:0007669"/>
    <property type="project" value="InterPro"/>
</dbReference>
<dbReference type="PANTHER" id="PTHR21494:SF0">
    <property type="entry name" value="ACTIVATING SIGNAL COINTEGRATOR 1 COMPLEX SUBUNIT 2"/>
    <property type="match status" value="1"/>
</dbReference>
<dbReference type="Proteomes" id="UP000237438">
    <property type="component" value="Unassembled WGS sequence"/>
</dbReference>
<dbReference type="PROSITE" id="PS51140">
    <property type="entry name" value="CUE"/>
    <property type="match status" value="1"/>
</dbReference>
<feature type="region of interest" description="Disordered" evidence="1">
    <location>
        <begin position="621"/>
        <end position="674"/>
    </location>
</feature>
<dbReference type="CDD" id="cd14364">
    <property type="entry name" value="CUE_ASCC2"/>
    <property type="match status" value="1"/>
</dbReference>
<evidence type="ECO:0000256" key="1">
    <source>
        <dbReference type="SAM" id="MobiDB-lite"/>
    </source>
</evidence>